<keyword evidence="3" id="KW-1185">Reference proteome</keyword>
<dbReference type="InterPro" id="IPR002156">
    <property type="entry name" value="RNaseH_domain"/>
</dbReference>
<dbReference type="Gene3D" id="3.30.420.10">
    <property type="entry name" value="Ribonuclease H-like superfamily/Ribonuclease H"/>
    <property type="match status" value="1"/>
</dbReference>
<comment type="caution">
    <text evidence="2">The sequence shown here is derived from an EMBL/GenBank/DDBJ whole genome shotgun (WGS) entry which is preliminary data.</text>
</comment>
<feature type="domain" description="RNase H type-1" evidence="1">
    <location>
        <begin position="38"/>
        <end position="121"/>
    </location>
</feature>
<name>A0ABR2F6T5_9ROSI</name>
<protein>
    <recommendedName>
        <fullName evidence="1">RNase H type-1 domain-containing protein</fullName>
    </recommendedName>
</protein>
<organism evidence="2 3">
    <name type="scientific">Hibiscus sabdariffa</name>
    <name type="common">roselle</name>
    <dbReference type="NCBI Taxonomy" id="183260"/>
    <lineage>
        <taxon>Eukaryota</taxon>
        <taxon>Viridiplantae</taxon>
        <taxon>Streptophyta</taxon>
        <taxon>Embryophyta</taxon>
        <taxon>Tracheophyta</taxon>
        <taxon>Spermatophyta</taxon>
        <taxon>Magnoliopsida</taxon>
        <taxon>eudicotyledons</taxon>
        <taxon>Gunneridae</taxon>
        <taxon>Pentapetalae</taxon>
        <taxon>rosids</taxon>
        <taxon>malvids</taxon>
        <taxon>Malvales</taxon>
        <taxon>Malvaceae</taxon>
        <taxon>Malvoideae</taxon>
        <taxon>Hibiscus</taxon>
    </lineage>
</organism>
<dbReference type="PANTHER" id="PTHR47723:SF19">
    <property type="entry name" value="POLYNUCLEOTIDYL TRANSFERASE, RIBONUCLEASE H-LIKE SUPERFAMILY PROTEIN"/>
    <property type="match status" value="1"/>
</dbReference>
<evidence type="ECO:0000313" key="2">
    <source>
        <dbReference type="EMBL" id="KAK8572720.1"/>
    </source>
</evidence>
<evidence type="ECO:0000259" key="1">
    <source>
        <dbReference type="Pfam" id="PF13456"/>
    </source>
</evidence>
<dbReference type="InterPro" id="IPR012337">
    <property type="entry name" value="RNaseH-like_sf"/>
</dbReference>
<dbReference type="PANTHER" id="PTHR47723">
    <property type="entry name" value="OS05G0353850 PROTEIN"/>
    <property type="match status" value="1"/>
</dbReference>
<dbReference type="InterPro" id="IPR044730">
    <property type="entry name" value="RNase_H-like_dom_plant"/>
</dbReference>
<dbReference type="EMBL" id="JBBPBM010000008">
    <property type="protein sequence ID" value="KAK8572720.1"/>
    <property type="molecule type" value="Genomic_DNA"/>
</dbReference>
<dbReference type="Pfam" id="PF13456">
    <property type="entry name" value="RVT_3"/>
    <property type="match status" value="1"/>
</dbReference>
<dbReference type="InterPro" id="IPR036397">
    <property type="entry name" value="RNaseH_sf"/>
</dbReference>
<proteinExistence type="predicted"/>
<dbReference type="SUPFAM" id="SSF53098">
    <property type="entry name" value="Ribonuclease H-like"/>
    <property type="match status" value="1"/>
</dbReference>
<reference evidence="2 3" key="1">
    <citation type="journal article" date="2024" name="G3 (Bethesda)">
        <title>Genome assembly of Hibiscus sabdariffa L. provides insights into metabolisms of medicinal natural products.</title>
        <authorList>
            <person name="Kim T."/>
        </authorList>
    </citation>
    <scope>NUCLEOTIDE SEQUENCE [LARGE SCALE GENOMIC DNA]</scope>
    <source>
        <strain evidence="2">TK-2024</strain>
        <tissue evidence="2">Old leaves</tissue>
    </source>
</reference>
<dbReference type="Proteomes" id="UP001472677">
    <property type="component" value="Unassembled WGS sequence"/>
</dbReference>
<sequence>MLSEPLTRPCLLSATSPVPMASVASHWLAPEEGRYKLNTDGARCNTDGFASCGCVVRDALGAWKFGFSKFIGMCEVLEAELWGVVTGLRMAWDRGLRRIILEVDSADAVRSIQNPDRRSISHLLVACAVELLGRN</sequence>
<dbReference type="CDD" id="cd06222">
    <property type="entry name" value="RNase_H_like"/>
    <property type="match status" value="1"/>
</dbReference>
<evidence type="ECO:0000313" key="3">
    <source>
        <dbReference type="Proteomes" id="UP001472677"/>
    </source>
</evidence>
<gene>
    <name evidence="2" type="ORF">V6N12_028767</name>
</gene>
<dbReference type="InterPro" id="IPR053151">
    <property type="entry name" value="RNase_H-like"/>
</dbReference>
<accession>A0ABR2F6T5</accession>